<dbReference type="GO" id="GO:0070284">
    <property type="term" value="F:phosphomethylpyrimidine synthase activity"/>
    <property type="evidence" value="ECO:0007669"/>
    <property type="project" value="UniProtKB-EC"/>
</dbReference>
<dbReference type="GO" id="GO:0008270">
    <property type="term" value="F:zinc ion binding"/>
    <property type="evidence" value="ECO:0007669"/>
    <property type="project" value="UniProtKB-UniRule"/>
</dbReference>
<dbReference type="PANTHER" id="PTHR30557:SF1">
    <property type="entry name" value="PHOSPHOMETHYLPYRIMIDINE SYNTHASE, CHLOROPLASTIC"/>
    <property type="match status" value="1"/>
</dbReference>
<gene>
    <name evidence="10" type="primary">thiC</name>
    <name evidence="11" type="ORF">SAMN05421659_102113</name>
</gene>
<dbReference type="SFLD" id="SFLDG01114">
    <property type="entry name" value="phosphomethylpyrimidine_syntha"/>
    <property type="match status" value="1"/>
</dbReference>
<dbReference type="Gene3D" id="6.10.250.620">
    <property type="match status" value="1"/>
</dbReference>
<feature type="binding site" evidence="10">
    <location>
        <position position="270"/>
    </location>
    <ligand>
        <name>Zn(2+)</name>
        <dbReference type="ChEBI" id="CHEBI:29105"/>
    </ligand>
</feature>
<evidence type="ECO:0000256" key="3">
    <source>
        <dbReference type="ARBA" id="ARBA00022691"/>
    </source>
</evidence>
<keyword evidence="9 10" id="KW-0456">Lyase</keyword>
<reference evidence="11 12" key="1">
    <citation type="submission" date="2016-10" db="EMBL/GenBank/DDBJ databases">
        <authorList>
            <person name="de Groot N.N."/>
        </authorList>
    </citation>
    <scope>NUCLEOTIDE SEQUENCE [LARGE SCALE GENOMIC DNA]</scope>
    <source>
        <strain evidence="11 12">DSM 9179</strain>
    </source>
</reference>
<keyword evidence="2 10" id="KW-0004">4Fe-4S</keyword>
<dbReference type="InterPro" id="IPR038521">
    <property type="entry name" value="ThiC/Bza_core_dom"/>
</dbReference>
<dbReference type="HAMAP" id="MF_00089">
    <property type="entry name" value="ThiC"/>
    <property type="match status" value="1"/>
</dbReference>
<comment type="catalytic activity">
    <reaction evidence="10">
        <text>5-amino-1-(5-phospho-beta-D-ribosyl)imidazole + S-adenosyl-L-methionine = 4-amino-2-methyl-5-(phosphooxymethyl)pyrimidine + CO + 5'-deoxyadenosine + formate + L-methionine + 3 H(+)</text>
        <dbReference type="Rhea" id="RHEA:24840"/>
        <dbReference type="ChEBI" id="CHEBI:15378"/>
        <dbReference type="ChEBI" id="CHEBI:15740"/>
        <dbReference type="ChEBI" id="CHEBI:17245"/>
        <dbReference type="ChEBI" id="CHEBI:17319"/>
        <dbReference type="ChEBI" id="CHEBI:57844"/>
        <dbReference type="ChEBI" id="CHEBI:58354"/>
        <dbReference type="ChEBI" id="CHEBI:59789"/>
        <dbReference type="ChEBI" id="CHEBI:137981"/>
        <dbReference type="EC" id="4.1.99.17"/>
    </reaction>
</comment>
<comment type="pathway">
    <text evidence="10">Cofactor biosynthesis; thiamine diphosphate biosynthesis.</text>
</comment>
<keyword evidence="12" id="KW-1185">Reference proteome</keyword>
<comment type="similarity">
    <text evidence="10">Belongs to the ThiC family.</text>
</comment>
<evidence type="ECO:0000313" key="11">
    <source>
        <dbReference type="EMBL" id="SEV91633.1"/>
    </source>
</evidence>
<name>A0A1I0MSK9_9FIRM</name>
<evidence type="ECO:0000256" key="9">
    <source>
        <dbReference type="ARBA" id="ARBA00023239"/>
    </source>
</evidence>
<feature type="binding site" evidence="10">
    <location>
        <position position="410"/>
    </location>
    <ligand>
        <name>[4Fe-4S] cluster</name>
        <dbReference type="ChEBI" id="CHEBI:49883"/>
        <note>4Fe-4S-S-AdoMet</note>
    </ligand>
</feature>
<dbReference type="GO" id="GO:0009228">
    <property type="term" value="P:thiamine biosynthetic process"/>
    <property type="evidence" value="ECO:0007669"/>
    <property type="project" value="UniProtKB-UniRule"/>
</dbReference>
<dbReference type="RefSeq" id="WP_092450443.1">
    <property type="nucleotide sequence ID" value="NZ_FOJI01000002.1"/>
</dbReference>
<feature type="binding site" evidence="10">
    <location>
        <position position="266"/>
    </location>
    <ligand>
        <name>substrate</name>
    </ligand>
</feature>
<evidence type="ECO:0000256" key="8">
    <source>
        <dbReference type="ARBA" id="ARBA00023014"/>
    </source>
</evidence>
<keyword evidence="7 10" id="KW-0408">Iron</keyword>
<keyword evidence="4 10" id="KW-0479">Metal-binding</keyword>
<feature type="binding site" evidence="10">
    <location>
        <position position="70"/>
    </location>
    <ligand>
        <name>substrate</name>
    </ligand>
</feature>
<feature type="binding site" evidence="10">
    <location>
        <position position="417"/>
    </location>
    <ligand>
        <name>[4Fe-4S] cluster</name>
        <dbReference type="ChEBI" id="CHEBI:49883"/>
        <note>4Fe-4S-S-AdoMet</note>
    </ligand>
</feature>
<dbReference type="GO" id="GO:0009229">
    <property type="term" value="P:thiamine diphosphate biosynthetic process"/>
    <property type="evidence" value="ECO:0007669"/>
    <property type="project" value="UniProtKB-UniRule"/>
</dbReference>
<dbReference type="NCBIfam" id="NF009895">
    <property type="entry name" value="PRK13352.1"/>
    <property type="match status" value="1"/>
</dbReference>
<dbReference type="FunFam" id="3.20.20.540:FF:000001">
    <property type="entry name" value="Phosphomethylpyrimidine synthase"/>
    <property type="match status" value="1"/>
</dbReference>
<dbReference type="EMBL" id="FOJI01000002">
    <property type="protein sequence ID" value="SEV91633.1"/>
    <property type="molecule type" value="Genomic_DNA"/>
</dbReference>
<feature type="binding site" evidence="10">
    <location>
        <begin position="186"/>
        <end position="188"/>
    </location>
    <ligand>
        <name>substrate</name>
    </ligand>
</feature>
<dbReference type="InterPro" id="IPR002817">
    <property type="entry name" value="ThiC/BzaA/B"/>
</dbReference>
<protein>
    <recommendedName>
        <fullName evidence="10">Phosphomethylpyrimidine synthase</fullName>
        <ecNumber evidence="10">4.1.99.17</ecNumber>
    </recommendedName>
    <alternativeName>
        <fullName evidence="10">Hydroxymethylpyrimidine phosphate synthase</fullName>
        <shortName evidence="10">HMP-P synthase</shortName>
        <shortName evidence="10">HMP-phosphate synthase</shortName>
        <shortName evidence="10">HMPP synthase</shortName>
    </alternativeName>
    <alternativeName>
        <fullName evidence="10">Thiamine biosynthesis protein ThiC</fullName>
    </alternativeName>
</protein>
<accession>A0A1I0MSK9</accession>
<dbReference type="SFLD" id="SFLDF00407">
    <property type="entry name" value="phosphomethylpyrimidine_syntha"/>
    <property type="match status" value="1"/>
</dbReference>
<keyword evidence="5 10" id="KW-0862">Zinc</keyword>
<evidence type="ECO:0000256" key="2">
    <source>
        <dbReference type="ARBA" id="ARBA00022485"/>
    </source>
</evidence>
<feature type="binding site" evidence="10">
    <location>
        <position position="164"/>
    </location>
    <ligand>
        <name>substrate</name>
    </ligand>
</feature>
<evidence type="ECO:0000256" key="10">
    <source>
        <dbReference type="HAMAP-Rule" id="MF_00089"/>
    </source>
</evidence>
<comment type="cofactor">
    <cofactor evidence="10">
        <name>[4Fe-4S] cluster</name>
        <dbReference type="ChEBI" id="CHEBI:49883"/>
    </cofactor>
    <text evidence="10">Binds 1 [4Fe-4S] cluster per subunit. The cluster is coordinated with 3 cysteines and an exchangeable S-adenosyl-L-methionine.</text>
</comment>
<dbReference type="SFLD" id="SFLDS00113">
    <property type="entry name" value="Radical_SAM_Phosphomethylpyrim"/>
    <property type="match status" value="1"/>
</dbReference>
<evidence type="ECO:0000256" key="1">
    <source>
        <dbReference type="ARBA" id="ARBA00003175"/>
    </source>
</evidence>
<feature type="binding site" evidence="10">
    <location>
        <position position="293"/>
    </location>
    <ligand>
        <name>substrate</name>
    </ligand>
</feature>
<feature type="binding site" evidence="10">
    <location>
        <position position="128"/>
    </location>
    <ligand>
        <name>substrate</name>
    </ligand>
</feature>
<feature type="binding site" evidence="10">
    <location>
        <position position="334"/>
    </location>
    <ligand>
        <name>Zn(2+)</name>
        <dbReference type="ChEBI" id="CHEBI:29105"/>
    </ligand>
</feature>
<dbReference type="OrthoDB" id="9805897at2"/>
<dbReference type="GO" id="GO:0005829">
    <property type="term" value="C:cytosol"/>
    <property type="evidence" value="ECO:0007669"/>
    <property type="project" value="TreeGrafter"/>
</dbReference>
<organism evidence="11 12">
    <name type="scientific">[Clostridium] fimetarium</name>
    <dbReference type="NCBI Taxonomy" id="99656"/>
    <lineage>
        <taxon>Bacteria</taxon>
        <taxon>Bacillati</taxon>
        <taxon>Bacillota</taxon>
        <taxon>Clostridia</taxon>
        <taxon>Lachnospirales</taxon>
        <taxon>Lachnospiraceae</taxon>
    </lineage>
</organism>
<dbReference type="InterPro" id="IPR037509">
    <property type="entry name" value="ThiC"/>
</dbReference>
<dbReference type="Proteomes" id="UP000199701">
    <property type="component" value="Unassembled WGS sequence"/>
</dbReference>
<comment type="function">
    <text evidence="1 10">Catalyzes the synthesis of the hydroxymethylpyrimidine phosphate (HMP-P) moiety of thiamine from aminoimidazole ribotide (AIR) in a radical S-adenosyl-L-methionine (SAM)-dependent reaction.</text>
</comment>
<evidence type="ECO:0000313" key="12">
    <source>
        <dbReference type="Proteomes" id="UP000199701"/>
    </source>
</evidence>
<evidence type="ECO:0000256" key="7">
    <source>
        <dbReference type="ARBA" id="ARBA00023004"/>
    </source>
</evidence>
<dbReference type="NCBIfam" id="TIGR00190">
    <property type="entry name" value="thiC"/>
    <property type="match status" value="1"/>
</dbReference>
<keyword evidence="6 10" id="KW-0784">Thiamine biosynthesis</keyword>
<dbReference type="GO" id="GO:0051539">
    <property type="term" value="F:4 iron, 4 sulfur cluster binding"/>
    <property type="evidence" value="ECO:0007669"/>
    <property type="project" value="UniProtKB-KW"/>
</dbReference>
<dbReference type="Pfam" id="PF01964">
    <property type="entry name" value="ThiC_Rad_SAM"/>
    <property type="match status" value="1"/>
</dbReference>
<evidence type="ECO:0000256" key="5">
    <source>
        <dbReference type="ARBA" id="ARBA00022833"/>
    </source>
</evidence>
<feature type="binding site" evidence="10">
    <location>
        <position position="99"/>
    </location>
    <ligand>
        <name>substrate</name>
    </ligand>
</feature>
<feature type="binding site" evidence="10">
    <location>
        <position position="413"/>
    </location>
    <ligand>
        <name>[4Fe-4S] cluster</name>
        <dbReference type="ChEBI" id="CHEBI:49883"/>
        <note>4Fe-4S-S-AdoMet</note>
    </ligand>
</feature>
<evidence type="ECO:0000256" key="6">
    <source>
        <dbReference type="ARBA" id="ARBA00022977"/>
    </source>
</evidence>
<dbReference type="AlphaFoldDB" id="A0A1I0MSK9"/>
<dbReference type="UniPathway" id="UPA00060"/>
<proteinExistence type="inferred from homology"/>
<keyword evidence="3 10" id="KW-0949">S-adenosyl-L-methionine</keyword>
<keyword evidence="8 10" id="KW-0411">Iron-sulfur</keyword>
<dbReference type="Gene3D" id="3.20.20.540">
    <property type="entry name" value="Radical SAM ThiC family, central domain"/>
    <property type="match status" value="1"/>
</dbReference>
<feature type="binding site" evidence="10">
    <location>
        <begin position="227"/>
        <end position="230"/>
    </location>
    <ligand>
        <name>substrate</name>
    </ligand>
</feature>
<dbReference type="PANTHER" id="PTHR30557">
    <property type="entry name" value="THIAMINE BIOSYNTHESIS PROTEIN THIC"/>
    <property type="match status" value="1"/>
</dbReference>
<dbReference type="STRING" id="99656.SAMN05421659_102113"/>
<evidence type="ECO:0000256" key="4">
    <source>
        <dbReference type="ARBA" id="ARBA00022723"/>
    </source>
</evidence>
<sequence>MKNYKTQMEAAKKGIITKEMEIVAKKEYMDIEKLRSLVACGQVAIPANINHTSISAEGIGTGLKTKINVNLGISGDCKNYDVEMQKVKMAISFGAEAIMDLSNYGKTNTFRKELIAMSPAMIGTVPMYDAIGYLEKDLLEISAKDFLKVIEVHAKEGVDFMTIHAGINRRSIEAFRRTGRKLNIVSRGGSLIFAWMEMTGNENPFFEYYDEVLEILREYDVTISLGDALRPGCLDDSSDAGQLSELIELGYLTQRAWDKDVQVMVEGPGHMAMNEIAANMVIQKRLCHNAPFYVLGPLVTDIAPGYDHITSAIGGAIAAANGADFLCYVTPAEHLRLPDLSDVKEGIIASKIAAHAADIAKGIPHARDLDNAMAEARHKLDWEEMFKIAIDGEKARNYFESTPPADKHSCSMCGKMCAVRTTNMILEGKKVEFCSEK</sequence>
<dbReference type="EC" id="4.1.99.17" evidence="10"/>